<dbReference type="Gene3D" id="3.30.70.270">
    <property type="match status" value="1"/>
</dbReference>
<dbReference type="CDD" id="cd01949">
    <property type="entry name" value="GGDEF"/>
    <property type="match status" value="1"/>
</dbReference>
<proteinExistence type="predicted"/>
<dbReference type="SUPFAM" id="SSF55785">
    <property type="entry name" value="PYP-like sensor domain (PAS domain)"/>
    <property type="match status" value="1"/>
</dbReference>
<dbReference type="KEGG" id="pbor:BSF38_03566"/>
<evidence type="ECO:0000256" key="1">
    <source>
        <dbReference type="PROSITE-ProRule" id="PRU00169"/>
    </source>
</evidence>
<dbReference type="OrthoDB" id="9759601at2"/>
<dbReference type="CDD" id="cd00156">
    <property type="entry name" value="REC"/>
    <property type="match status" value="1"/>
</dbReference>
<dbReference type="PROSITE" id="PS50112">
    <property type="entry name" value="PAS"/>
    <property type="match status" value="1"/>
</dbReference>
<keyword evidence="8" id="KW-1185">Reference proteome</keyword>
<dbReference type="InterPro" id="IPR036890">
    <property type="entry name" value="HATPase_C_sf"/>
</dbReference>
<name>A0A1U7CSW3_9BACT</name>
<dbReference type="SMART" id="SM00267">
    <property type="entry name" value="GGDEF"/>
    <property type="match status" value="1"/>
</dbReference>
<dbReference type="SUPFAM" id="SSF55073">
    <property type="entry name" value="Nucleotide cyclase"/>
    <property type="match status" value="1"/>
</dbReference>
<protein>
    <submittedName>
        <fullName evidence="7">Putative diguanylate cyclase, distantly related to bacterial beta-galactosidase</fullName>
    </submittedName>
</protein>
<sequence>MTIAHGAHADMRVGDGAATAVDQTMVLVVDDNPIDRLHAGALIERNASCKVCYAQNAAEALERLAQGAVSAIVTDLMMEGMSGLDLVRTIRREHPGIPVVLMTAHGSEEVAIEALRVGATDYVPKSRLAVELQPILERVIQAASSVSRWRRGLQGLIRKESQFILDNEPEEIASTLEFVKQQIEALNRWDKADVLRITIALDEALRNAVFHGNLGVSSELRQGDERRFDALVRERAGIAPYRDRRVVLNIFHDPKISGFVIRDQGQGFDVSLAERPIEPDELLRPSGRGLLLMRSFMDEVSFNAAGNEVTMIKRRPPDDRSSAHAAPCPADDWSVLPRTWSDPERLEIEAEPGADDPRTATSDDAPAAVPLPEPEAAGFDLYKALLDRLPDAVCFLDADHRVVYWNEAAERLSGYSRDEALHQLGLLDALKWTDHSGAALEREELPFLQCTARERPAAAHLFLKRKDGRRIWVEVRSTPVRNDRGVLVGGLSTFRDATSSIAVEHAFRQVREAAERDPLTGLANRRHLDRMLDLHLQVLDRDHRPFCLMIADLDHFKQINDAWGHTTGDRALVEFANLLQRQCRAEDLVARFGGEEFMVLFPDHTLETAARIAERLRANTPTATPRELGDRQLYASFGVAQAVPGETPQQLIRRADAALYRAKSLGRDRVEIEDAQAE</sequence>
<dbReference type="RefSeq" id="WP_076347821.1">
    <property type="nucleotide sequence ID" value="NZ_CP019082.1"/>
</dbReference>
<dbReference type="InterPro" id="IPR000160">
    <property type="entry name" value="GGDEF_dom"/>
</dbReference>
<feature type="domain" description="PAC" evidence="5">
    <location>
        <begin position="457"/>
        <end position="509"/>
    </location>
</feature>
<dbReference type="InterPro" id="IPR000700">
    <property type="entry name" value="PAS-assoc_C"/>
</dbReference>
<dbReference type="PROSITE" id="PS50113">
    <property type="entry name" value="PAC"/>
    <property type="match status" value="1"/>
</dbReference>
<accession>A0A1U7CSW3</accession>
<dbReference type="InterPro" id="IPR043128">
    <property type="entry name" value="Rev_trsase/Diguanyl_cyclase"/>
</dbReference>
<organism evidence="7 8">
    <name type="scientific">Paludisphaera borealis</name>
    <dbReference type="NCBI Taxonomy" id="1387353"/>
    <lineage>
        <taxon>Bacteria</taxon>
        <taxon>Pseudomonadati</taxon>
        <taxon>Planctomycetota</taxon>
        <taxon>Planctomycetia</taxon>
        <taxon>Isosphaerales</taxon>
        <taxon>Isosphaeraceae</taxon>
        <taxon>Paludisphaera</taxon>
    </lineage>
</organism>
<dbReference type="GO" id="GO:0003824">
    <property type="term" value="F:catalytic activity"/>
    <property type="evidence" value="ECO:0007669"/>
    <property type="project" value="UniProtKB-ARBA"/>
</dbReference>
<evidence type="ECO:0000259" key="6">
    <source>
        <dbReference type="PROSITE" id="PS50887"/>
    </source>
</evidence>
<dbReference type="STRING" id="1387353.BSF38_03566"/>
<dbReference type="NCBIfam" id="TIGR00229">
    <property type="entry name" value="sensory_box"/>
    <property type="match status" value="1"/>
</dbReference>
<dbReference type="InterPro" id="IPR013767">
    <property type="entry name" value="PAS_fold"/>
</dbReference>
<dbReference type="InterPro" id="IPR003594">
    <property type="entry name" value="HATPase_dom"/>
</dbReference>
<dbReference type="FunFam" id="3.30.70.270:FF:000001">
    <property type="entry name" value="Diguanylate cyclase domain protein"/>
    <property type="match status" value="1"/>
</dbReference>
<feature type="domain" description="GGDEF" evidence="6">
    <location>
        <begin position="544"/>
        <end position="675"/>
    </location>
</feature>
<dbReference type="PANTHER" id="PTHR46663">
    <property type="entry name" value="DIGUANYLATE CYCLASE DGCT-RELATED"/>
    <property type="match status" value="1"/>
</dbReference>
<feature type="region of interest" description="Disordered" evidence="2">
    <location>
        <begin position="350"/>
        <end position="372"/>
    </location>
</feature>
<evidence type="ECO:0000259" key="4">
    <source>
        <dbReference type="PROSITE" id="PS50112"/>
    </source>
</evidence>
<dbReference type="Proteomes" id="UP000186309">
    <property type="component" value="Chromosome"/>
</dbReference>
<dbReference type="PROSITE" id="PS50887">
    <property type="entry name" value="GGDEF"/>
    <property type="match status" value="1"/>
</dbReference>
<dbReference type="PANTHER" id="PTHR46663:SF4">
    <property type="entry name" value="DIGUANYLATE CYCLASE DGCT-RELATED"/>
    <property type="match status" value="1"/>
</dbReference>
<dbReference type="GO" id="GO:0000160">
    <property type="term" value="P:phosphorelay signal transduction system"/>
    <property type="evidence" value="ECO:0007669"/>
    <property type="project" value="InterPro"/>
</dbReference>
<dbReference type="Pfam" id="PF00989">
    <property type="entry name" value="PAS"/>
    <property type="match status" value="1"/>
</dbReference>
<dbReference type="CDD" id="cd16936">
    <property type="entry name" value="HATPase_RsbW-like"/>
    <property type="match status" value="1"/>
</dbReference>
<evidence type="ECO:0000313" key="7">
    <source>
        <dbReference type="EMBL" id="APW62034.1"/>
    </source>
</evidence>
<dbReference type="GO" id="GO:0006355">
    <property type="term" value="P:regulation of DNA-templated transcription"/>
    <property type="evidence" value="ECO:0007669"/>
    <property type="project" value="InterPro"/>
</dbReference>
<dbReference type="SUPFAM" id="SSF55874">
    <property type="entry name" value="ATPase domain of HSP90 chaperone/DNA topoisomerase II/histidine kinase"/>
    <property type="match status" value="1"/>
</dbReference>
<dbReference type="CDD" id="cd00130">
    <property type="entry name" value="PAS"/>
    <property type="match status" value="1"/>
</dbReference>
<dbReference type="AlphaFoldDB" id="A0A1U7CSW3"/>
<dbReference type="SMART" id="SM00091">
    <property type="entry name" value="PAS"/>
    <property type="match status" value="1"/>
</dbReference>
<dbReference type="InterPro" id="IPR035965">
    <property type="entry name" value="PAS-like_dom_sf"/>
</dbReference>
<dbReference type="SMART" id="SM00448">
    <property type="entry name" value="REC"/>
    <property type="match status" value="1"/>
</dbReference>
<dbReference type="InterPro" id="IPR052163">
    <property type="entry name" value="DGC-Regulatory_Protein"/>
</dbReference>
<dbReference type="InterPro" id="IPR001610">
    <property type="entry name" value="PAC"/>
</dbReference>
<dbReference type="InterPro" id="IPR011006">
    <property type="entry name" value="CheY-like_superfamily"/>
</dbReference>
<dbReference type="SMART" id="SM00086">
    <property type="entry name" value="PAC"/>
    <property type="match status" value="1"/>
</dbReference>
<feature type="domain" description="PAS" evidence="4">
    <location>
        <begin position="378"/>
        <end position="428"/>
    </location>
</feature>
<dbReference type="PROSITE" id="PS50110">
    <property type="entry name" value="RESPONSE_REGULATORY"/>
    <property type="match status" value="1"/>
</dbReference>
<dbReference type="EMBL" id="CP019082">
    <property type="protein sequence ID" value="APW62034.1"/>
    <property type="molecule type" value="Genomic_DNA"/>
</dbReference>
<evidence type="ECO:0000313" key="8">
    <source>
        <dbReference type="Proteomes" id="UP000186309"/>
    </source>
</evidence>
<dbReference type="InterPro" id="IPR001789">
    <property type="entry name" value="Sig_transdc_resp-reg_receiver"/>
</dbReference>
<dbReference type="NCBIfam" id="TIGR00254">
    <property type="entry name" value="GGDEF"/>
    <property type="match status" value="1"/>
</dbReference>
<gene>
    <name evidence="7" type="ORF">BSF38_03566</name>
</gene>
<evidence type="ECO:0000259" key="5">
    <source>
        <dbReference type="PROSITE" id="PS50113"/>
    </source>
</evidence>
<evidence type="ECO:0000256" key="2">
    <source>
        <dbReference type="SAM" id="MobiDB-lite"/>
    </source>
</evidence>
<feature type="modified residue" description="4-aspartylphosphate" evidence="1">
    <location>
        <position position="75"/>
    </location>
</feature>
<dbReference type="Gene3D" id="3.30.565.10">
    <property type="entry name" value="Histidine kinase-like ATPase, C-terminal domain"/>
    <property type="match status" value="1"/>
</dbReference>
<dbReference type="Pfam" id="PF13581">
    <property type="entry name" value="HATPase_c_2"/>
    <property type="match status" value="1"/>
</dbReference>
<evidence type="ECO:0000259" key="3">
    <source>
        <dbReference type="PROSITE" id="PS50110"/>
    </source>
</evidence>
<dbReference type="Gene3D" id="3.30.450.20">
    <property type="entry name" value="PAS domain"/>
    <property type="match status" value="1"/>
</dbReference>
<dbReference type="Pfam" id="PF00072">
    <property type="entry name" value="Response_reg"/>
    <property type="match status" value="1"/>
</dbReference>
<dbReference type="Gene3D" id="3.40.50.2300">
    <property type="match status" value="1"/>
</dbReference>
<dbReference type="InterPro" id="IPR029787">
    <property type="entry name" value="Nucleotide_cyclase"/>
</dbReference>
<dbReference type="Pfam" id="PF00990">
    <property type="entry name" value="GGDEF"/>
    <property type="match status" value="1"/>
</dbReference>
<dbReference type="SUPFAM" id="SSF52172">
    <property type="entry name" value="CheY-like"/>
    <property type="match status" value="1"/>
</dbReference>
<feature type="domain" description="Response regulatory" evidence="3">
    <location>
        <begin position="25"/>
        <end position="140"/>
    </location>
</feature>
<reference evidence="8" key="1">
    <citation type="submission" date="2016-12" db="EMBL/GenBank/DDBJ databases">
        <title>Comparative genomics of four Isosphaeraceae planctomycetes: a common pool of plasmids and glycoside hydrolase genes.</title>
        <authorList>
            <person name="Ivanova A."/>
        </authorList>
    </citation>
    <scope>NUCLEOTIDE SEQUENCE [LARGE SCALE GENOMIC DNA]</scope>
    <source>
        <strain evidence="8">PX4</strain>
    </source>
</reference>
<dbReference type="InterPro" id="IPR000014">
    <property type="entry name" value="PAS"/>
</dbReference>
<keyword evidence="1" id="KW-0597">Phosphoprotein</keyword>